<gene>
    <name evidence="2" type="ORF">OBRU01_05980</name>
</gene>
<protein>
    <recommendedName>
        <fullName evidence="4">Sec1 family domain-containing protein 1</fullName>
    </recommendedName>
</protein>
<evidence type="ECO:0008006" key="4">
    <source>
        <dbReference type="Google" id="ProtNLM"/>
    </source>
</evidence>
<feature type="non-terminal residue" evidence="2">
    <location>
        <position position="231"/>
    </location>
</feature>
<evidence type="ECO:0000313" key="2">
    <source>
        <dbReference type="EMBL" id="KOB76304.1"/>
    </source>
</evidence>
<dbReference type="Gene3D" id="1.25.40.60">
    <property type="match status" value="1"/>
</dbReference>
<dbReference type="InterPro" id="IPR036045">
    <property type="entry name" value="Sec1-like_sf"/>
</dbReference>
<dbReference type="EMBL" id="JTDY01000657">
    <property type="protein sequence ID" value="KOB76304.1"/>
    <property type="molecule type" value="Genomic_DNA"/>
</dbReference>
<dbReference type="InterPro" id="IPR001619">
    <property type="entry name" value="Sec1-like"/>
</dbReference>
<sequence length="231" mass="25857">MEAIMDNIVESLFSVFVTLGQNTKGNAAEMVAKKLDKKLRENLWDARNNLFHGNTGQSGSFSFTRPMLILLDRNIDMATPLHHTWTYQALAHDVSSEAEVKKLKSSMGLDAESDVALSMVSDNTQRLTSAVNSLPQLMEKKRLIDMHTTIATAILNSIKSRRLDSFFELEEKVMSKSSSVESKAVIDLISDPTAGTEEDKMRLFIIYYLCTDVSEDEYKKFEGALMAANCD</sequence>
<dbReference type="InterPro" id="IPR027482">
    <property type="entry name" value="Sec1-like_dom2"/>
</dbReference>
<dbReference type="SUPFAM" id="SSF56815">
    <property type="entry name" value="Sec1/munc18-like (SM) proteins"/>
    <property type="match status" value="1"/>
</dbReference>
<keyword evidence="3" id="KW-1185">Reference proteome</keyword>
<dbReference type="Gene3D" id="3.40.50.1910">
    <property type="match status" value="1"/>
</dbReference>
<dbReference type="Pfam" id="PF00995">
    <property type="entry name" value="Sec1"/>
    <property type="match status" value="2"/>
</dbReference>
<reference evidence="2 3" key="1">
    <citation type="journal article" date="2015" name="Genome Biol. Evol.">
        <title>The genome of winter moth (Operophtera brumata) provides a genomic perspective on sexual dimorphism and phenology.</title>
        <authorList>
            <person name="Derks M.F."/>
            <person name="Smit S."/>
            <person name="Salis L."/>
            <person name="Schijlen E."/>
            <person name="Bossers A."/>
            <person name="Mateman C."/>
            <person name="Pijl A.S."/>
            <person name="de Ridder D."/>
            <person name="Groenen M.A."/>
            <person name="Visser M.E."/>
            <person name="Megens H.J."/>
        </authorList>
    </citation>
    <scope>NUCLEOTIDE SEQUENCE [LARGE SCALE GENOMIC DNA]</scope>
    <source>
        <strain evidence="2">WM2013NL</strain>
        <tissue evidence="2">Head and thorax</tissue>
    </source>
</reference>
<comment type="similarity">
    <text evidence="1">Belongs to the STXBP/unc-18/SEC1 family.</text>
</comment>
<dbReference type="STRING" id="104452.A0A0L7LLS7"/>
<proteinExistence type="inferred from homology"/>
<accession>A0A0L7LLS7</accession>
<evidence type="ECO:0000256" key="1">
    <source>
        <dbReference type="ARBA" id="ARBA00009884"/>
    </source>
</evidence>
<name>A0A0L7LLS7_OPEBR</name>
<comment type="caution">
    <text evidence="2">The sequence shown here is derived from an EMBL/GenBank/DDBJ whole genome shotgun (WGS) entry which is preliminary data.</text>
</comment>
<dbReference type="PANTHER" id="PTHR11679">
    <property type="entry name" value="VESICLE PROTEIN SORTING-ASSOCIATED"/>
    <property type="match status" value="1"/>
</dbReference>
<dbReference type="AlphaFoldDB" id="A0A0L7LLS7"/>
<dbReference type="Proteomes" id="UP000037510">
    <property type="component" value="Unassembled WGS sequence"/>
</dbReference>
<evidence type="ECO:0000313" key="3">
    <source>
        <dbReference type="Proteomes" id="UP000037510"/>
    </source>
</evidence>
<dbReference type="GO" id="GO:0016192">
    <property type="term" value="P:vesicle-mediated transport"/>
    <property type="evidence" value="ECO:0007669"/>
    <property type="project" value="InterPro"/>
</dbReference>
<organism evidence="2 3">
    <name type="scientific">Operophtera brumata</name>
    <name type="common">Winter moth</name>
    <name type="synonym">Phalaena brumata</name>
    <dbReference type="NCBI Taxonomy" id="104452"/>
    <lineage>
        <taxon>Eukaryota</taxon>
        <taxon>Metazoa</taxon>
        <taxon>Ecdysozoa</taxon>
        <taxon>Arthropoda</taxon>
        <taxon>Hexapoda</taxon>
        <taxon>Insecta</taxon>
        <taxon>Pterygota</taxon>
        <taxon>Neoptera</taxon>
        <taxon>Endopterygota</taxon>
        <taxon>Lepidoptera</taxon>
        <taxon>Glossata</taxon>
        <taxon>Ditrysia</taxon>
        <taxon>Geometroidea</taxon>
        <taxon>Geometridae</taxon>
        <taxon>Larentiinae</taxon>
        <taxon>Operophtera</taxon>
    </lineage>
</organism>